<dbReference type="InterPro" id="IPR027417">
    <property type="entry name" value="P-loop_NTPase"/>
</dbReference>
<feature type="domain" description="ABC transmembrane type-1" evidence="9">
    <location>
        <begin position="18"/>
        <end position="257"/>
    </location>
</feature>
<feature type="transmembrane region" description="Helical" evidence="7">
    <location>
        <begin position="50"/>
        <end position="67"/>
    </location>
</feature>
<keyword evidence="11" id="KW-1185">Reference proteome</keyword>
<evidence type="ECO:0000256" key="6">
    <source>
        <dbReference type="ARBA" id="ARBA00023136"/>
    </source>
</evidence>
<sequence length="540" mass="60006">MTLILRLLKETHHLNRYLLLSIISASLCTIFQFSLLLLTLRALIQPTANQLWPMLAIILGLGLLIGITRYGEQYSGHYVAFKILSDFRIRLYRHLITLAPARLDDHHSSQLLKTITQDINAIEVFYAHTITPIATAMIILIFQGVVFGHYAIWLGLTAVISYLLIGLLLPWGYARLIAPVTPRLAKADRQNQKTITELISNQFVLQQHGLTNWAQKQANQTNATYAAGYRQKANLQSQQTVVITLFLTITTATFGWLVIKTHQPIWLAILFPLTFQRFLSLANLPGALSNGLAASKAIFNLLDEKPDINDNGTQTLSTGQSAIQVVANNLNFTYPKRPTDRILAHFNLTAVSPKIIGLIGKSGTGKSTFLKLLMRWYDPQSGTITIDGTPIQNLTLASLRQSINYMAQEPIILEGTVWDNLTLGKSFPEAKINDLLTSVRMKTVVDRLEHGLDTPISPRSNPFSAGETQRLSLVRALLYPSQILLLDEPTSNLDSINEAIILKTVKKHYHGLVLLVTHRKSSLAICDQVLDVGSLGAKAD</sequence>
<evidence type="ECO:0000313" key="10">
    <source>
        <dbReference type="EMBL" id="MFD1125741.1"/>
    </source>
</evidence>
<comment type="subcellular location">
    <subcellularLocation>
        <location evidence="1">Cell membrane</location>
        <topology evidence="1">Multi-pass membrane protein</topology>
    </subcellularLocation>
</comment>
<dbReference type="PANTHER" id="PTHR24221">
    <property type="entry name" value="ATP-BINDING CASSETTE SUB-FAMILY B"/>
    <property type="match status" value="1"/>
</dbReference>
<gene>
    <name evidence="10" type="ORF">ACFQ22_10310</name>
</gene>
<evidence type="ECO:0000256" key="7">
    <source>
        <dbReference type="SAM" id="Phobius"/>
    </source>
</evidence>
<protein>
    <submittedName>
        <fullName evidence="10">Amino acid ABC transporter ATP-binding/permease protein</fullName>
    </submittedName>
</protein>
<name>A0ABW3PKB6_9LACO</name>
<dbReference type="PANTHER" id="PTHR24221:SF653">
    <property type="entry name" value="TRANSPORT ATP-BINDING PROTEIN CYDC"/>
    <property type="match status" value="1"/>
</dbReference>
<evidence type="ECO:0000259" key="9">
    <source>
        <dbReference type="PROSITE" id="PS50929"/>
    </source>
</evidence>
<dbReference type="Pfam" id="PF00005">
    <property type="entry name" value="ABC_tran"/>
    <property type="match status" value="1"/>
</dbReference>
<accession>A0ABW3PKB6</accession>
<keyword evidence="4 10" id="KW-0067">ATP-binding</keyword>
<feature type="transmembrane region" description="Helical" evidence="7">
    <location>
        <begin position="152"/>
        <end position="174"/>
    </location>
</feature>
<evidence type="ECO:0000256" key="3">
    <source>
        <dbReference type="ARBA" id="ARBA00022741"/>
    </source>
</evidence>
<keyword evidence="3" id="KW-0547">Nucleotide-binding</keyword>
<dbReference type="InterPro" id="IPR003439">
    <property type="entry name" value="ABC_transporter-like_ATP-bd"/>
</dbReference>
<comment type="caution">
    <text evidence="10">The sequence shown here is derived from an EMBL/GenBank/DDBJ whole genome shotgun (WGS) entry which is preliminary data.</text>
</comment>
<feature type="transmembrane region" description="Helical" evidence="7">
    <location>
        <begin position="17"/>
        <end position="44"/>
    </location>
</feature>
<evidence type="ECO:0000259" key="8">
    <source>
        <dbReference type="PROSITE" id="PS50893"/>
    </source>
</evidence>
<organism evidence="10 11">
    <name type="scientific">Lentilactobacillus raoultii</name>
    <dbReference type="NCBI Taxonomy" id="1987503"/>
    <lineage>
        <taxon>Bacteria</taxon>
        <taxon>Bacillati</taxon>
        <taxon>Bacillota</taxon>
        <taxon>Bacilli</taxon>
        <taxon>Lactobacillales</taxon>
        <taxon>Lactobacillaceae</taxon>
        <taxon>Lentilactobacillus</taxon>
    </lineage>
</organism>
<dbReference type="InterPro" id="IPR036640">
    <property type="entry name" value="ABC1_TM_sf"/>
</dbReference>
<dbReference type="CDD" id="cd03228">
    <property type="entry name" value="ABCC_MRP_Like"/>
    <property type="match status" value="1"/>
</dbReference>
<dbReference type="Gene3D" id="1.20.1560.10">
    <property type="entry name" value="ABC transporter type 1, transmembrane domain"/>
    <property type="match status" value="1"/>
</dbReference>
<feature type="transmembrane region" description="Helical" evidence="7">
    <location>
        <begin position="240"/>
        <end position="259"/>
    </location>
</feature>
<reference evidence="11" key="1">
    <citation type="journal article" date="2019" name="Int. J. Syst. Evol. Microbiol.">
        <title>The Global Catalogue of Microorganisms (GCM) 10K type strain sequencing project: providing services to taxonomists for standard genome sequencing and annotation.</title>
        <authorList>
            <consortium name="The Broad Institute Genomics Platform"/>
            <consortium name="The Broad Institute Genome Sequencing Center for Infectious Disease"/>
            <person name="Wu L."/>
            <person name="Ma J."/>
        </authorList>
    </citation>
    <scope>NUCLEOTIDE SEQUENCE [LARGE SCALE GENOMIC DNA]</scope>
    <source>
        <strain evidence="11">CCUG 71848</strain>
    </source>
</reference>
<dbReference type="EMBL" id="JBHTLH010000037">
    <property type="protein sequence ID" value="MFD1125741.1"/>
    <property type="molecule type" value="Genomic_DNA"/>
</dbReference>
<feature type="domain" description="ABC transporter" evidence="8">
    <location>
        <begin position="325"/>
        <end position="539"/>
    </location>
</feature>
<evidence type="ECO:0000313" key="11">
    <source>
        <dbReference type="Proteomes" id="UP001597156"/>
    </source>
</evidence>
<dbReference type="PROSITE" id="PS50893">
    <property type="entry name" value="ABC_TRANSPORTER_2"/>
    <property type="match status" value="1"/>
</dbReference>
<dbReference type="SUPFAM" id="SSF90123">
    <property type="entry name" value="ABC transporter transmembrane region"/>
    <property type="match status" value="1"/>
</dbReference>
<dbReference type="GO" id="GO:0005524">
    <property type="term" value="F:ATP binding"/>
    <property type="evidence" value="ECO:0007669"/>
    <property type="project" value="UniProtKB-KW"/>
</dbReference>
<dbReference type="SUPFAM" id="SSF52540">
    <property type="entry name" value="P-loop containing nucleoside triphosphate hydrolases"/>
    <property type="match status" value="1"/>
</dbReference>
<feature type="transmembrane region" description="Helical" evidence="7">
    <location>
        <begin position="124"/>
        <end position="146"/>
    </location>
</feature>
<evidence type="ECO:0000256" key="2">
    <source>
        <dbReference type="ARBA" id="ARBA00022692"/>
    </source>
</evidence>
<proteinExistence type="predicted"/>
<dbReference type="InterPro" id="IPR011527">
    <property type="entry name" value="ABC1_TM_dom"/>
</dbReference>
<evidence type="ECO:0000256" key="4">
    <source>
        <dbReference type="ARBA" id="ARBA00022840"/>
    </source>
</evidence>
<dbReference type="Proteomes" id="UP001597156">
    <property type="component" value="Unassembled WGS sequence"/>
</dbReference>
<dbReference type="InterPro" id="IPR039421">
    <property type="entry name" value="Type_1_exporter"/>
</dbReference>
<keyword evidence="2 7" id="KW-0812">Transmembrane</keyword>
<dbReference type="InterPro" id="IPR003593">
    <property type="entry name" value="AAA+_ATPase"/>
</dbReference>
<evidence type="ECO:0000256" key="5">
    <source>
        <dbReference type="ARBA" id="ARBA00022989"/>
    </source>
</evidence>
<evidence type="ECO:0000256" key="1">
    <source>
        <dbReference type="ARBA" id="ARBA00004651"/>
    </source>
</evidence>
<keyword evidence="5 7" id="KW-1133">Transmembrane helix</keyword>
<dbReference type="Gene3D" id="3.40.50.300">
    <property type="entry name" value="P-loop containing nucleotide triphosphate hydrolases"/>
    <property type="match status" value="1"/>
</dbReference>
<dbReference type="RefSeq" id="WP_121977131.1">
    <property type="nucleotide sequence ID" value="NZ_JBHTLH010000037.1"/>
</dbReference>
<dbReference type="SMART" id="SM00382">
    <property type="entry name" value="AAA"/>
    <property type="match status" value="1"/>
</dbReference>
<keyword evidence="6 7" id="KW-0472">Membrane</keyword>
<dbReference type="PROSITE" id="PS50929">
    <property type="entry name" value="ABC_TM1F"/>
    <property type="match status" value="1"/>
</dbReference>
<dbReference type="Pfam" id="PF00664">
    <property type="entry name" value="ABC_membrane"/>
    <property type="match status" value="1"/>
</dbReference>